<protein>
    <submittedName>
        <fullName evidence="2">(rape) hypothetical protein</fullName>
    </submittedName>
</protein>
<sequence>MIQSPSVEVIRVERSRKESRNRAVLDLEEMKEDEQSIRGDQNDGKYAHPVNSRCVSGKRTGTSRVGWDTKKGRFTWNSPYKAAVSALPCH</sequence>
<organism evidence="2">
    <name type="scientific">Brassica napus</name>
    <name type="common">Rape</name>
    <dbReference type="NCBI Taxonomy" id="3708"/>
    <lineage>
        <taxon>Eukaryota</taxon>
        <taxon>Viridiplantae</taxon>
        <taxon>Streptophyta</taxon>
        <taxon>Embryophyta</taxon>
        <taxon>Tracheophyta</taxon>
        <taxon>Spermatophyta</taxon>
        <taxon>Magnoliopsida</taxon>
        <taxon>eudicotyledons</taxon>
        <taxon>Gunneridae</taxon>
        <taxon>Pentapetalae</taxon>
        <taxon>rosids</taxon>
        <taxon>malvids</taxon>
        <taxon>Brassicales</taxon>
        <taxon>Brassicaceae</taxon>
        <taxon>Brassiceae</taxon>
        <taxon>Brassica</taxon>
    </lineage>
</organism>
<reference evidence="2" key="1">
    <citation type="submission" date="2021-01" db="EMBL/GenBank/DDBJ databases">
        <authorList>
            <consortium name="Genoscope - CEA"/>
            <person name="William W."/>
        </authorList>
    </citation>
    <scope>NUCLEOTIDE SEQUENCE</scope>
</reference>
<dbReference type="AlphaFoldDB" id="A0A816YZ61"/>
<dbReference type="Proteomes" id="UP001295469">
    <property type="component" value="Chromosome A07"/>
</dbReference>
<feature type="compositionally biased region" description="Basic and acidic residues" evidence="1">
    <location>
        <begin position="33"/>
        <end position="46"/>
    </location>
</feature>
<gene>
    <name evidence="2" type="ORF">DARMORV10_A07P22260.1</name>
</gene>
<proteinExistence type="predicted"/>
<name>A0A816YZ61_BRANA</name>
<feature type="region of interest" description="Disordered" evidence="1">
    <location>
        <begin position="30"/>
        <end position="68"/>
    </location>
</feature>
<evidence type="ECO:0000256" key="1">
    <source>
        <dbReference type="SAM" id="MobiDB-lite"/>
    </source>
</evidence>
<accession>A0A816YZ61</accession>
<dbReference type="EMBL" id="HG994361">
    <property type="protein sequence ID" value="CAF2170043.1"/>
    <property type="molecule type" value="Genomic_DNA"/>
</dbReference>
<evidence type="ECO:0000313" key="2">
    <source>
        <dbReference type="EMBL" id="CAF2170043.1"/>
    </source>
</evidence>